<feature type="region of interest" description="Disordered" evidence="7">
    <location>
        <begin position="973"/>
        <end position="1003"/>
    </location>
</feature>
<dbReference type="EMBL" id="BAABUK010000033">
    <property type="protein sequence ID" value="GAA5816619.1"/>
    <property type="molecule type" value="Genomic_DNA"/>
</dbReference>
<keyword evidence="3" id="KW-0235">DNA replication</keyword>
<dbReference type="InterPro" id="IPR022783">
    <property type="entry name" value="GCFC_dom"/>
</dbReference>
<evidence type="ECO:0000256" key="2">
    <source>
        <dbReference type="ARBA" id="ARBA00010727"/>
    </source>
</evidence>
<dbReference type="Proteomes" id="UP001473302">
    <property type="component" value="Unassembled WGS sequence"/>
</dbReference>
<evidence type="ECO:0000256" key="3">
    <source>
        <dbReference type="ARBA" id="ARBA00022705"/>
    </source>
</evidence>
<dbReference type="PANTHER" id="PTHR10507">
    <property type="entry name" value="CDC45-RELATED PROTEIN"/>
    <property type="match status" value="1"/>
</dbReference>
<dbReference type="PROSITE" id="PS50174">
    <property type="entry name" value="G_PATCH"/>
    <property type="match status" value="1"/>
</dbReference>
<dbReference type="Pfam" id="PF02724">
    <property type="entry name" value="CDC45"/>
    <property type="match status" value="1"/>
</dbReference>
<feature type="region of interest" description="Disordered" evidence="7">
    <location>
        <begin position="152"/>
        <end position="235"/>
    </location>
</feature>
<evidence type="ECO:0000256" key="6">
    <source>
        <dbReference type="SAM" id="Coils"/>
    </source>
</evidence>
<evidence type="ECO:0000256" key="5">
    <source>
        <dbReference type="ARBA" id="ARBA00023306"/>
    </source>
</evidence>
<feature type="compositionally biased region" description="Basic residues" evidence="7">
    <location>
        <begin position="330"/>
        <end position="339"/>
    </location>
</feature>
<gene>
    <name evidence="9" type="ORF">MFLAVUS_010149</name>
</gene>
<evidence type="ECO:0000259" key="8">
    <source>
        <dbReference type="PROSITE" id="PS50174"/>
    </source>
</evidence>
<keyword evidence="4" id="KW-0539">Nucleus</keyword>
<feature type="coiled-coil region" evidence="6">
    <location>
        <begin position="403"/>
        <end position="475"/>
    </location>
</feature>
<dbReference type="SMART" id="SM00443">
    <property type="entry name" value="G_patch"/>
    <property type="match status" value="1"/>
</dbReference>
<evidence type="ECO:0000313" key="10">
    <source>
        <dbReference type="Proteomes" id="UP001473302"/>
    </source>
</evidence>
<feature type="compositionally biased region" description="Basic and acidic residues" evidence="7">
    <location>
        <begin position="202"/>
        <end position="215"/>
    </location>
</feature>
<dbReference type="InterPro" id="IPR000467">
    <property type="entry name" value="G_patch_dom"/>
</dbReference>
<sequence length="1423" mass="163324">MSNLNINSCYFDLHEDDKVFVGVDVKARYVNIRMPDTKFDTIAYVPQREMVRRLYSILPKKGDEKIIYYYGMGGISEKCILSPLEHYFSEVDKHSFSGDDEGILCIYIEYVDRQQHMGRRKDYMDDGDDSSDEESGRINFDITDADLEAELAGFNGTTQRKRRYNNNDSSEDDEDIPVGLGARGGLGLGPAFKPAQSQIPEDSPRRKDPVKEKVAQAKRSASPSPGPGFAQFNKHSKGFGQKMLEKMGWTGKGLGADGEGIVNPVETKLRPARMGLSFRGFDERTDQAKYESKARNGDDESENEDEAPKGKRRNAWKAKEKNERSESGSTHRKSKKPKTVYKTAAEIIAETEEGTNTYTATSSAQQKVIDMTGPSIREISIADIKRTDSPTLMEVTTRLPELRHNLRLIVDLARNDLENLSREKKSNSFKMQSLQEELKTIQSVLDKEQEHLRKLEEVKEIAKNLEKASKDALATGAFENGNVTALFGEQFDILERDYVNEIKEMNIDALVIAVWAPVWKYRSMTWNVLEDPTWGLIDVKRWKKLLTSNDDDDAERGWVRTKQRKDLICTPFETMMNTIWLSKVRSAINNQWDIHEPDPIIQLMEEWEPVLPRFIYENIINQLVLPKISRAVSDWNPRTDPILIHTWVHPWFPTLRAWRLAELFTNIRHKLSVVLRQWHPSDESALHIISPWKDVWTAEQLETFTNKSILPKLTLLLRNEFEINPRDQNMEPFIWCLAWKNLISDTIFGQLLQNEFFNKWHQVLQQWLSLDIYQINYDQISDWYRWWRQVFDSYGLDSNKIVMKEFRKGLETMNEALGGEDLYSLGLVYHEAYEYIKTDSVDGNCIVFVASDVDSICAIRIFQALLKSDIIPHKIVPVSGYKDLVTANEKLVRRDNDLRSIVMINCGGLGNIAQCFNLTPLTKVYIIDSHRPLNLDNMHPSNTQVCVFDDDCETEKITEVMEAFDAVIYREENDDSEAELSDNDSDDSQGRTRDNRARQKRRMNDDTNRLLADYYAGGAYYANSVSGAIYELVSQLGKTNNEILWLAIVGVTSKYIFEQMDTYKYAEKLETFKDDRARLNISRNEDGSSQNSSIIIKSEDEYRFMMFRHWSLYDSMYHSGYVSSKLGVWKDAGKKRLNNMFAKMGFSLQQCQQVYTHMDMDLKAALRQKIEVVAPLYGLTDICFPSFTRSYGWECCLSASDVVYALSTILETSPAAAVRLGASVNWNESDDWQPSLESVDDTTVNGLGSDRRSWWMRNFYTAYDALNGSSPDSILRGLKLCMRTQKAIVRQGTAIIDKRMAKLLNNFRFVNIRNGPDLSIFQHPLTLTKLALFLTDAYREHGKKNLPFVISSLDEEHHTCLILASYGAPTFGEVRKNTFGLAFEEAAEKTGARVSFDSFEASIVQVHDGDIEHFVETLYYKAR</sequence>
<organism evidence="9 10">
    <name type="scientific">Mucor flavus</name>
    <dbReference type="NCBI Taxonomy" id="439312"/>
    <lineage>
        <taxon>Eukaryota</taxon>
        <taxon>Fungi</taxon>
        <taxon>Fungi incertae sedis</taxon>
        <taxon>Mucoromycota</taxon>
        <taxon>Mucoromycotina</taxon>
        <taxon>Mucoromycetes</taxon>
        <taxon>Mucorales</taxon>
        <taxon>Mucorineae</taxon>
        <taxon>Mucoraceae</taxon>
        <taxon>Mucor</taxon>
    </lineage>
</organism>
<name>A0ABP9ZBW9_9FUNG</name>
<feature type="compositionally biased region" description="Basic and acidic residues" evidence="7">
    <location>
        <begin position="280"/>
        <end position="298"/>
    </location>
</feature>
<evidence type="ECO:0000256" key="4">
    <source>
        <dbReference type="ARBA" id="ARBA00023242"/>
    </source>
</evidence>
<protein>
    <recommendedName>
        <fullName evidence="8">G-patch domain-containing protein</fullName>
    </recommendedName>
</protein>
<dbReference type="InterPro" id="IPR003874">
    <property type="entry name" value="CDC45"/>
</dbReference>
<feature type="compositionally biased region" description="Basic and acidic residues" evidence="7">
    <location>
        <begin position="988"/>
        <end position="1003"/>
    </location>
</feature>
<feature type="compositionally biased region" description="Basic and acidic residues" evidence="7">
    <location>
        <begin position="317"/>
        <end position="326"/>
    </location>
</feature>
<comment type="caution">
    <text evidence="9">The sequence shown here is derived from an EMBL/GenBank/DDBJ whole genome shotgun (WGS) entry which is preliminary data.</text>
</comment>
<proteinExistence type="inferred from homology"/>
<dbReference type="Pfam" id="PF01585">
    <property type="entry name" value="G-patch"/>
    <property type="match status" value="1"/>
</dbReference>
<reference evidence="9 10" key="1">
    <citation type="submission" date="2024-04" db="EMBL/GenBank/DDBJ databases">
        <title>genome sequences of Mucor flavus KT1a and Helicostylum pulchrum KT1b strains isolated from the surface of a dry-aged beef.</title>
        <authorList>
            <person name="Toyotome T."/>
            <person name="Hosono M."/>
            <person name="Torimaru M."/>
            <person name="Fukuda K."/>
            <person name="Mikami N."/>
        </authorList>
    </citation>
    <scope>NUCLEOTIDE SEQUENCE [LARGE SCALE GENOMIC DNA]</scope>
    <source>
        <strain evidence="9 10">KT1a</strain>
    </source>
</reference>
<keyword evidence="6" id="KW-0175">Coiled coil</keyword>
<keyword evidence="10" id="KW-1185">Reference proteome</keyword>
<dbReference type="PANTHER" id="PTHR10507:SF0">
    <property type="entry name" value="CELL DIVISION CONTROL PROTEIN 45 HOMOLOG"/>
    <property type="match status" value="1"/>
</dbReference>
<dbReference type="Pfam" id="PF07842">
    <property type="entry name" value="GCFC"/>
    <property type="match status" value="1"/>
</dbReference>
<evidence type="ECO:0000256" key="1">
    <source>
        <dbReference type="ARBA" id="ARBA00004123"/>
    </source>
</evidence>
<comment type="subcellular location">
    <subcellularLocation>
        <location evidence="1">Nucleus</location>
    </subcellularLocation>
</comment>
<evidence type="ECO:0000313" key="9">
    <source>
        <dbReference type="EMBL" id="GAA5816619.1"/>
    </source>
</evidence>
<feature type="compositionally biased region" description="Acidic residues" evidence="7">
    <location>
        <begin position="973"/>
        <end position="987"/>
    </location>
</feature>
<keyword evidence="5" id="KW-0131">Cell cycle</keyword>
<accession>A0ABP9ZBW9</accession>
<evidence type="ECO:0000256" key="7">
    <source>
        <dbReference type="SAM" id="MobiDB-lite"/>
    </source>
</evidence>
<comment type="similarity">
    <text evidence="2">Belongs to the CDC45 family.</text>
</comment>
<feature type="domain" description="G-patch" evidence="8">
    <location>
        <begin position="236"/>
        <end position="281"/>
    </location>
</feature>
<feature type="region of interest" description="Disordered" evidence="7">
    <location>
        <begin position="276"/>
        <end position="341"/>
    </location>
</feature>